<gene>
    <name evidence="1" type="ORF">MTUNDRAET4_1036</name>
</gene>
<dbReference type="RefSeq" id="WP_134487593.1">
    <property type="nucleotide sequence ID" value="NZ_CP139089.1"/>
</dbReference>
<dbReference type="Proteomes" id="UP000294360">
    <property type="component" value="Chromosome"/>
</dbReference>
<name>A0A4U8YX83_METTU</name>
<accession>A0A4U8YX83</accession>
<evidence type="ECO:0000313" key="2">
    <source>
        <dbReference type="Proteomes" id="UP000294360"/>
    </source>
</evidence>
<dbReference type="EMBL" id="LR536450">
    <property type="protein sequence ID" value="VFU07929.1"/>
    <property type="molecule type" value="Genomic_DNA"/>
</dbReference>
<dbReference type="AlphaFoldDB" id="A0A4U8YX83"/>
<evidence type="ECO:0000313" key="1">
    <source>
        <dbReference type="EMBL" id="VFU07929.1"/>
    </source>
</evidence>
<protein>
    <submittedName>
        <fullName evidence="1">Uncharacterized protein</fullName>
    </submittedName>
</protein>
<sequence length="133" mass="14409">MASLFMAEVLDMAASVGEVMSEPFTLLPRIKGADRNAPDIPDPARAQATFNGVFLDPPMKPAIMRAYDARTDQRPGTNASEPRIDIMPDQLVPGFTVQAPDLIVSQSSGKTWRVTHVTPTKAAILRCFVNLVG</sequence>
<dbReference type="KEGG" id="mtun:MTUNDRAET4_1036"/>
<organism evidence="1 2">
    <name type="scientific">Methylocella tundrae</name>
    <dbReference type="NCBI Taxonomy" id="227605"/>
    <lineage>
        <taxon>Bacteria</taxon>
        <taxon>Pseudomonadati</taxon>
        <taxon>Pseudomonadota</taxon>
        <taxon>Alphaproteobacteria</taxon>
        <taxon>Hyphomicrobiales</taxon>
        <taxon>Beijerinckiaceae</taxon>
        <taxon>Methylocella</taxon>
    </lineage>
</organism>
<proteinExistence type="predicted"/>
<reference evidence="1 2" key="1">
    <citation type="submission" date="2019-03" db="EMBL/GenBank/DDBJ databases">
        <authorList>
            <person name="Kox A.R. M."/>
        </authorList>
    </citation>
    <scope>NUCLEOTIDE SEQUENCE [LARGE SCALE GENOMIC DNA]</scope>
    <source>
        <strain evidence="1">MTUNDRAET4 annotated genome</strain>
    </source>
</reference>